<feature type="modified residue" description="4-aspartylphosphate" evidence="1">
    <location>
        <position position="57"/>
    </location>
</feature>
<dbReference type="InterPro" id="IPR011006">
    <property type="entry name" value="CheY-like_superfamily"/>
</dbReference>
<dbReference type="PANTHER" id="PTHR44520">
    <property type="entry name" value="RESPONSE REGULATOR RCP1-RELATED"/>
    <property type="match status" value="1"/>
</dbReference>
<dbReference type="PANTHER" id="PTHR44520:SF2">
    <property type="entry name" value="RESPONSE REGULATOR RCP1"/>
    <property type="match status" value="1"/>
</dbReference>
<comment type="caution">
    <text evidence="3">The sequence shown here is derived from an EMBL/GenBank/DDBJ whole genome shotgun (WGS) entry which is preliminary data.</text>
</comment>
<evidence type="ECO:0000259" key="2">
    <source>
        <dbReference type="PROSITE" id="PS50110"/>
    </source>
</evidence>
<dbReference type="EMBL" id="JBHUOX010000021">
    <property type="protein sequence ID" value="MFD3002891.1"/>
    <property type="molecule type" value="Genomic_DNA"/>
</dbReference>
<dbReference type="SMART" id="SM00448">
    <property type="entry name" value="REC"/>
    <property type="match status" value="1"/>
</dbReference>
<dbReference type="RefSeq" id="WP_377489174.1">
    <property type="nucleotide sequence ID" value="NZ_JBHUOX010000021.1"/>
</dbReference>
<dbReference type="Pfam" id="PF00072">
    <property type="entry name" value="Response_reg"/>
    <property type="match status" value="1"/>
</dbReference>
<proteinExistence type="predicted"/>
<dbReference type="Proteomes" id="UP001597641">
    <property type="component" value="Unassembled WGS sequence"/>
</dbReference>
<dbReference type="SUPFAM" id="SSF52172">
    <property type="entry name" value="CheY-like"/>
    <property type="match status" value="1"/>
</dbReference>
<gene>
    <name evidence="3" type="ORF">ACFS7Z_21165</name>
</gene>
<keyword evidence="1" id="KW-0597">Phosphoprotein</keyword>
<keyword evidence="4" id="KW-1185">Reference proteome</keyword>
<reference evidence="4" key="1">
    <citation type="journal article" date="2019" name="Int. J. Syst. Evol. Microbiol.">
        <title>The Global Catalogue of Microorganisms (GCM) 10K type strain sequencing project: providing services to taxonomists for standard genome sequencing and annotation.</title>
        <authorList>
            <consortium name="The Broad Institute Genomics Platform"/>
            <consortium name="The Broad Institute Genome Sequencing Center for Infectious Disease"/>
            <person name="Wu L."/>
            <person name="Ma J."/>
        </authorList>
    </citation>
    <scope>NUCLEOTIDE SEQUENCE [LARGE SCALE GENOMIC DNA]</scope>
    <source>
        <strain evidence="4">KCTC 23984</strain>
    </source>
</reference>
<evidence type="ECO:0000256" key="1">
    <source>
        <dbReference type="PROSITE-ProRule" id="PRU00169"/>
    </source>
</evidence>
<dbReference type="InterPro" id="IPR052893">
    <property type="entry name" value="TCS_response_regulator"/>
</dbReference>
<dbReference type="PROSITE" id="PS50110">
    <property type="entry name" value="RESPONSE_REGULATORY"/>
    <property type="match status" value="1"/>
</dbReference>
<protein>
    <submittedName>
        <fullName evidence="3">Response regulator</fullName>
    </submittedName>
</protein>
<name>A0ABW6C117_9BACT</name>
<sequence length="132" mass="14680">MAKLGSILFVDDDEVSNFLGATVMRRMNIARQVLVSTDADEALELVARETFHIILLDINMPAMNGFEFLDALKQLKESNAIAIPAVVMLTSSTNRLDREKAKQYSMVKGYLTKPLKEEDVDYLIGLITEGAV</sequence>
<evidence type="ECO:0000313" key="4">
    <source>
        <dbReference type="Proteomes" id="UP001597641"/>
    </source>
</evidence>
<dbReference type="InterPro" id="IPR001789">
    <property type="entry name" value="Sig_transdc_resp-reg_receiver"/>
</dbReference>
<accession>A0ABW6C117</accession>
<organism evidence="3 4">
    <name type="scientific">Pontibacter toksunensis</name>
    <dbReference type="NCBI Taxonomy" id="1332631"/>
    <lineage>
        <taxon>Bacteria</taxon>
        <taxon>Pseudomonadati</taxon>
        <taxon>Bacteroidota</taxon>
        <taxon>Cytophagia</taxon>
        <taxon>Cytophagales</taxon>
        <taxon>Hymenobacteraceae</taxon>
        <taxon>Pontibacter</taxon>
    </lineage>
</organism>
<feature type="domain" description="Response regulatory" evidence="2">
    <location>
        <begin position="6"/>
        <end position="128"/>
    </location>
</feature>
<evidence type="ECO:0000313" key="3">
    <source>
        <dbReference type="EMBL" id="MFD3002891.1"/>
    </source>
</evidence>
<dbReference type="Gene3D" id="3.40.50.2300">
    <property type="match status" value="1"/>
</dbReference>